<reference evidence="3 4" key="1">
    <citation type="journal article" date="2014" name="Nature">
        <title>An environmental bacterial taxon with a large and distinct metabolic repertoire.</title>
        <authorList>
            <person name="Wilson M.C."/>
            <person name="Mori T."/>
            <person name="Ruckert C."/>
            <person name="Uria A.R."/>
            <person name="Helf M.J."/>
            <person name="Takada K."/>
            <person name="Gernert C."/>
            <person name="Steffens U.A."/>
            <person name="Heycke N."/>
            <person name="Schmitt S."/>
            <person name="Rinke C."/>
            <person name="Helfrich E.J."/>
            <person name="Brachmann A.O."/>
            <person name="Gurgui C."/>
            <person name="Wakimoto T."/>
            <person name="Kracht M."/>
            <person name="Crusemann M."/>
            <person name="Hentschel U."/>
            <person name="Abe I."/>
            <person name="Matsunaga S."/>
            <person name="Kalinowski J."/>
            <person name="Takeyama H."/>
            <person name="Piel J."/>
        </authorList>
    </citation>
    <scope>NUCLEOTIDE SEQUENCE [LARGE SCALE GENOMIC DNA]</scope>
    <source>
        <strain evidence="4">TSY2</strain>
    </source>
</reference>
<proteinExistence type="predicted"/>
<dbReference type="InterPro" id="IPR011330">
    <property type="entry name" value="Glyco_hydro/deAcase_b/a-brl"/>
</dbReference>
<dbReference type="HOGENOM" id="CLU_029940_0_0_7"/>
<dbReference type="PROSITE" id="PS51677">
    <property type="entry name" value="NODB"/>
    <property type="match status" value="1"/>
</dbReference>
<dbReference type="GO" id="GO:0016810">
    <property type="term" value="F:hydrolase activity, acting on carbon-nitrogen (but not peptide) bonds"/>
    <property type="evidence" value="ECO:0007669"/>
    <property type="project" value="InterPro"/>
</dbReference>
<dbReference type="Proteomes" id="UP000019140">
    <property type="component" value="Unassembled WGS sequence"/>
</dbReference>
<evidence type="ECO:0000256" key="1">
    <source>
        <dbReference type="SAM" id="MobiDB-lite"/>
    </source>
</evidence>
<dbReference type="PANTHER" id="PTHR43123:SF1">
    <property type="entry name" value="POLYSACCHARIDE DEACETYLASE-RELATED"/>
    <property type="match status" value="1"/>
</dbReference>
<dbReference type="AlphaFoldDB" id="W4LTS2"/>
<feature type="domain" description="NodB homology" evidence="2">
    <location>
        <begin position="63"/>
        <end position="280"/>
    </location>
</feature>
<evidence type="ECO:0000313" key="4">
    <source>
        <dbReference type="Proteomes" id="UP000019140"/>
    </source>
</evidence>
<accession>W4LTS2</accession>
<evidence type="ECO:0000313" key="3">
    <source>
        <dbReference type="EMBL" id="ETX01383.1"/>
    </source>
</evidence>
<dbReference type="InterPro" id="IPR017625">
    <property type="entry name" value="PuuE"/>
</dbReference>
<name>W4LTS2_9BACT</name>
<comment type="caution">
    <text evidence="3">The sequence shown here is derived from an EMBL/GenBank/DDBJ whole genome shotgun (WGS) entry which is preliminary data.</text>
</comment>
<organism evidence="3 4">
    <name type="scientific">Candidatus Entotheonella gemina</name>
    <dbReference type="NCBI Taxonomy" id="1429439"/>
    <lineage>
        <taxon>Bacteria</taxon>
        <taxon>Pseudomonadati</taxon>
        <taxon>Nitrospinota/Tectimicrobiota group</taxon>
        <taxon>Candidatus Tectimicrobiota</taxon>
        <taxon>Candidatus Entotheonellia</taxon>
        <taxon>Candidatus Entotheonellales</taxon>
        <taxon>Candidatus Entotheonellaceae</taxon>
        <taxon>Candidatus Entotheonella</taxon>
    </lineage>
</organism>
<keyword evidence="4" id="KW-1185">Reference proteome</keyword>
<dbReference type="EMBL" id="AZHX01001624">
    <property type="protein sequence ID" value="ETX01383.1"/>
    <property type="molecule type" value="Genomic_DNA"/>
</dbReference>
<sequence>MERDLVGYGKNIPRIEWPGGARIAVSLVVNYEEGSEYSTLDGDAHHETNGEVPSPVPPGDRDLFNESFFEYGSRVGVWRLLNMFQRYHVPATFFCCALALERNPEVAREIPAQGHEVCGHGYRWEEYHLMDMEAEREAISKTVESLTRTTGERPVGWFTRYGPSVNTRDLVVAEGGFIYDSSAMNDDLPYYVSVQGKPWLVLPYSMETNDSRFWRGGLVSTNDFYDYLQDTFDCLYEEGASHPKMMSVGLHCRIAGRPARSRAVERFLQYAHSFSGVWFARRDEIAKWWLERYPFPLAF</sequence>
<dbReference type="GO" id="GO:0005975">
    <property type="term" value="P:carbohydrate metabolic process"/>
    <property type="evidence" value="ECO:0007669"/>
    <property type="project" value="InterPro"/>
</dbReference>
<feature type="region of interest" description="Disordered" evidence="1">
    <location>
        <begin position="38"/>
        <end position="57"/>
    </location>
</feature>
<dbReference type="SUPFAM" id="SSF88713">
    <property type="entry name" value="Glycoside hydrolase/deacetylase"/>
    <property type="match status" value="1"/>
</dbReference>
<dbReference type="PATRIC" id="fig|1429439.4.peg.6295"/>
<dbReference type="PANTHER" id="PTHR43123">
    <property type="entry name" value="POLYSACCHARIDE DEACETYLASE-RELATED"/>
    <property type="match status" value="1"/>
</dbReference>
<dbReference type="Gene3D" id="3.20.20.370">
    <property type="entry name" value="Glycoside hydrolase/deacetylase"/>
    <property type="match status" value="1"/>
</dbReference>
<evidence type="ECO:0000259" key="2">
    <source>
        <dbReference type="PROSITE" id="PS51677"/>
    </source>
</evidence>
<dbReference type="CDD" id="cd10977">
    <property type="entry name" value="CE4_PuuE_SpCDA1"/>
    <property type="match status" value="1"/>
</dbReference>
<protein>
    <submittedName>
        <fullName evidence="3">Chitin deacetylase</fullName>
    </submittedName>
</protein>
<dbReference type="Pfam" id="PF01522">
    <property type="entry name" value="Polysacc_deac_1"/>
    <property type="match status" value="1"/>
</dbReference>
<dbReference type="InterPro" id="IPR002509">
    <property type="entry name" value="NODB_dom"/>
</dbReference>
<gene>
    <name evidence="3" type="ORF">ETSY2_37290</name>
</gene>